<dbReference type="EMBL" id="PJBV01000005">
    <property type="protein sequence ID" value="PKH44483.1"/>
    <property type="molecule type" value="Genomic_DNA"/>
</dbReference>
<evidence type="ECO:0000313" key="4">
    <source>
        <dbReference type="Proteomes" id="UP000233565"/>
    </source>
</evidence>
<feature type="signal peptide" evidence="2">
    <location>
        <begin position="1"/>
        <end position="35"/>
    </location>
</feature>
<dbReference type="RefSeq" id="WP_198554200.1">
    <property type="nucleotide sequence ID" value="NZ_PJBV01000005.1"/>
</dbReference>
<sequence length="62" mass="6256">MRLRTTPRRHQSRRYPGLVVGAVAVLALSACTGSAEDAANDDDGGSSDAAPVAAAEGSNDEA</sequence>
<evidence type="ECO:0000256" key="2">
    <source>
        <dbReference type="SAM" id="SignalP"/>
    </source>
</evidence>
<feature type="region of interest" description="Disordered" evidence="1">
    <location>
        <begin position="35"/>
        <end position="62"/>
    </location>
</feature>
<feature type="non-terminal residue" evidence="3">
    <location>
        <position position="62"/>
    </location>
</feature>
<feature type="compositionally biased region" description="Low complexity" evidence="1">
    <location>
        <begin position="46"/>
        <end position="62"/>
    </location>
</feature>
<dbReference type="Proteomes" id="UP000233565">
    <property type="component" value="Unassembled WGS sequence"/>
</dbReference>
<keyword evidence="4" id="KW-1185">Reference proteome</keyword>
<proteinExistence type="predicted"/>
<organism evidence="3 4">
    <name type="scientific">Nocardioides alpinus</name>
    <dbReference type="NCBI Taxonomy" id="748909"/>
    <lineage>
        <taxon>Bacteria</taxon>
        <taxon>Bacillati</taxon>
        <taxon>Actinomycetota</taxon>
        <taxon>Actinomycetes</taxon>
        <taxon>Propionibacteriales</taxon>
        <taxon>Nocardioidaceae</taxon>
        <taxon>Nocardioides</taxon>
    </lineage>
</organism>
<evidence type="ECO:0000313" key="3">
    <source>
        <dbReference type="EMBL" id="PKH44483.1"/>
    </source>
</evidence>
<reference evidence="3 4" key="1">
    <citation type="submission" date="2017-12" db="EMBL/GenBank/DDBJ databases">
        <title>Pharmacopeia of the Arctic Ocean.</title>
        <authorList>
            <person name="Collins E."/>
            <person name="Ducluzeau A.-L."/>
        </authorList>
    </citation>
    <scope>NUCLEOTIDE SEQUENCE [LARGE SCALE GENOMIC DNA]</scope>
    <source>
        <strain evidence="3 4">DSM 23325</strain>
    </source>
</reference>
<evidence type="ECO:0000256" key="1">
    <source>
        <dbReference type="SAM" id="MobiDB-lite"/>
    </source>
</evidence>
<accession>A0ABX4R2U3</accession>
<feature type="chain" id="PRO_5047505805" evidence="2">
    <location>
        <begin position="36"/>
        <end position="62"/>
    </location>
</feature>
<dbReference type="PROSITE" id="PS51257">
    <property type="entry name" value="PROKAR_LIPOPROTEIN"/>
    <property type="match status" value="1"/>
</dbReference>
<protein>
    <submittedName>
        <fullName evidence="3">Uncharacterized protein</fullName>
    </submittedName>
</protein>
<gene>
    <name evidence="3" type="ORF">CXG46_00025</name>
</gene>
<keyword evidence="2" id="KW-0732">Signal</keyword>
<name>A0ABX4R2U3_9ACTN</name>
<comment type="caution">
    <text evidence="3">The sequence shown here is derived from an EMBL/GenBank/DDBJ whole genome shotgun (WGS) entry which is preliminary data.</text>
</comment>